<keyword evidence="3" id="KW-1185">Reference proteome</keyword>
<proteinExistence type="predicted"/>
<protein>
    <submittedName>
        <fullName evidence="2">Uncharacterized protein</fullName>
    </submittedName>
</protein>
<dbReference type="EMBL" id="JAUEPT010000010">
    <property type="protein sequence ID" value="KAK0447958.1"/>
    <property type="molecule type" value="Genomic_DNA"/>
</dbReference>
<reference evidence="2" key="1">
    <citation type="submission" date="2023-06" db="EMBL/GenBank/DDBJ databases">
        <authorList>
            <consortium name="Lawrence Berkeley National Laboratory"/>
            <person name="Ahrendt S."/>
            <person name="Sahu N."/>
            <person name="Indic B."/>
            <person name="Wong-Bajracharya J."/>
            <person name="Merenyi Z."/>
            <person name="Ke H.-M."/>
            <person name="Monk M."/>
            <person name="Kocsube S."/>
            <person name="Drula E."/>
            <person name="Lipzen A."/>
            <person name="Balint B."/>
            <person name="Henrissat B."/>
            <person name="Andreopoulos B."/>
            <person name="Martin F.M."/>
            <person name="Harder C.B."/>
            <person name="Rigling D."/>
            <person name="Ford K.L."/>
            <person name="Foster G.D."/>
            <person name="Pangilinan J."/>
            <person name="Papanicolaou A."/>
            <person name="Barry K."/>
            <person name="LaButti K."/>
            <person name="Viragh M."/>
            <person name="Koriabine M."/>
            <person name="Yan M."/>
            <person name="Riley R."/>
            <person name="Champramary S."/>
            <person name="Plett K.L."/>
            <person name="Tsai I.J."/>
            <person name="Slot J."/>
            <person name="Sipos G."/>
            <person name="Plett J."/>
            <person name="Nagy L.G."/>
            <person name="Grigoriev I.V."/>
        </authorList>
    </citation>
    <scope>NUCLEOTIDE SEQUENCE</scope>
    <source>
        <strain evidence="2">FPL87.14</strain>
    </source>
</reference>
<feature type="compositionally biased region" description="Polar residues" evidence="1">
    <location>
        <begin position="109"/>
        <end position="142"/>
    </location>
</feature>
<evidence type="ECO:0000256" key="1">
    <source>
        <dbReference type="SAM" id="MobiDB-lite"/>
    </source>
</evidence>
<evidence type="ECO:0000313" key="2">
    <source>
        <dbReference type="EMBL" id="KAK0447958.1"/>
    </source>
</evidence>
<gene>
    <name evidence="2" type="ORF">EV421DRAFT_1900614</name>
</gene>
<dbReference type="Proteomes" id="UP001175226">
    <property type="component" value="Unassembled WGS sequence"/>
</dbReference>
<comment type="caution">
    <text evidence="2">The sequence shown here is derived from an EMBL/GenBank/DDBJ whole genome shotgun (WGS) entry which is preliminary data.</text>
</comment>
<dbReference type="AlphaFoldDB" id="A0AA39JWM5"/>
<evidence type="ECO:0000313" key="3">
    <source>
        <dbReference type="Proteomes" id="UP001175226"/>
    </source>
</evidence>
<organism evidence="2 3">
    <name type="scientific">Armillaria borealis</name>
    <dbReference type="NCBI Taxonomy" id="47425"/>
    <lineage>
        <taxon>Eukaryota</taxon>
        <taxon>Fungi</taxon>
        <taxon>Dikarya</taxon>
        <taxon>Basidiomycota</taxon>
        <taxon>Agaricomycotina</taxon>
        <taxon>Agaricomycetes</taxon>
        <taxon>Agaricomycetidae</taxon>
        <taxon>Agaricales</taxon>
        <taxon>Marasmiineae</taxon>
        <taxon>Physalacriaceae</taxon>
        <taxon>Armillaria</taxon>
    </lineage>
</organism>
<accession>A0AA39JWM5</accession>
<sequence>MAITSSSLGIAEESTKGSAMHAVISLSGFGEYKTYEALYNAQSAWTLIHGSEAPSPISLAAFDKIQASIHSFNGATTQAPPLSAVTASSASAFSPGPFADAKSNPPSPTKSGTSPAKTRPATTSVSPTKAASPTKASTSPTKATPIFKPARIPPHKYTSMLQASTCGEEFIKFIESNSSIPSKEQAMAGAGAGLSAEDEQDGATVFWAVLRGKRPGVYRGWMQASEASLKRGGLLPLLTEIEADRLFVTSYMKGNVYIVED</sequence>
<name>A0AA39JWM5_9AGAR</name>
<feature type="region of interest" description="Disordered" evidence="1">
    <location>
        <begin position="96"/>
        <end position="149"/>
    </location>
</feature>